<dbReference type="RefSeq" id="WP_117175445.1">
    <property type="nucleotide sequence ID" value="NZ_QFZK01000003.1"/>
</dbReference>
<dbReference type="AlphaFoldDB" id="A0A3E1RE11"/>
<evidence type="ECO:0000313" key="2">
    <source>
        <dbReference type="Proteomes" id="UP000260665"/>
    </source>
</evidence>
<evidence type="ECO:0000313" key="1">
    <source>
        <dbReference type="EMBL" id="RFO97607.1"/>
    </source>
</evidence>
<comment type="caution">
    <text evidence="1">The sequence shown here is derived from an EMBL/GenBank/DDBJ whole genome shotgun (WGS) entry which is preliminary data.</text>
</comment>
<organism evidence="1 2">
    <name type="scientific">Rhodoferax lacus</name>
    <dbReference type="NCBI Taxonomy" id="2184758"/>
    <lineage>
        <taxon>Bacteria</taxon>
        <taxon>Pseudomonadati</taxon>
        <taxon>Pseudomonadota</taxon>
        <taxon>Betaproteobacteria</taxon>
        <taxon>Burkholderiales</taxon>
        <taxon>Comamonadaceae</taxon>
        <taxon>Rhodoferax</taxon>
    </lineage>
</organism>
<proteinExistence type="predicted"/>
<protein>
    <recommendedName>
        <fullName evidence="3">DUF3443 domain-containing protein</fullName>
    </recommendedName>
</protein>
<name>A0A3E1RE11_9BURK</name>
<dbReference type="OrthoDB" id="5289858at2"/>
<gene>
    <name evidence="1" type="ORF">DIC66_07020</name>
</gene>
<evidence type="ECO:0008006" key="3">
    <source>
        <dbReference type="Google" id="ProtNLM"/>
    </source>
</evidence>
<dbReference type="PROSITE" id="PS51257">
    <property type="entry name" value="PROKAR_LIPOPROTEIN"/>
    <property type="match status" value="1"/>
</dbReference>
<dbReference type="EMBL" id="QFZK01000003">
    <property type="protein sequence ID" value="RFO97607.1"/>
    <property type="molecule type" value="Genomic_DNA"/>
</dbReference>
<keyword evidence="2" id="KW-1185">Reference proteome</keyword>
<sequence>MQPHRLQRSVWRSASGLAAVFLSGFLASCGGGGGSSSSAVVATFPASPALLSDSNVAALLVQAGPGANVNMPYVSVRVCEPNTRRCTTIDNVLVDTGSTGLRLFASQVNAAITLPAHTIGSSSTISECAQFLNTLAWGSVKVADVEMGGQLAFSGVGVERAPAVPVQLMDAGHASIPAACTGAPLLATSTNASNNTQMLTANGILGVGLFASDRQHYYDCASPATGCELTGLTGVRRYPLPAQQVQNPVSLFVSGNNNGVVIQLPALPTSNSGGTATGVSSAQGYLIFGVGTQANNRLNQASVIPVNAQGNFTTVYRGVSYASSFLDSGSNGLYFNDPAPSVLAGTCRLASNDFYCPGSTQNLTARMQTATSSASVSFSISSADTLFSQSTHFAFSNLGGNMGGEPISPCPVGGCTFDWGLPFFFGRTVYTVIEGKSVNTGTGTLNGPFNAFTTN</sequence>
<dbReference type="InterPro" id="IPR021847">
    <property type="entry name" value="DUF3443"/>
</dbReference>
<dbReference type="Pfam" id="PF11925">
    <property type="entry name" value="DUF3443"/>
    <property type="match status" value="1"/>
</dbReference>
<dbReference type="Proteomes" id="UP000260665">
    <property type="component" value="Unassembled WGS sequence"/>
</dbReference>
<reference evidence="1 2" key="1">
    <citation type="submission" date="2018-05" db="EMBL/GenBank/DDBJ databases">
        <title>Rhodoferax soyangensis sp.nov., isolated from an oligotrophic freshwater lake.</title>
        <authorList>
            <person name="Park M."/>
        </authorList>
    </citation>
    <scope>NUCLEOTIDE SEQUENCE [LARGE SCALE GENOMIC DNA]</scope>
    <source>
        <strain evidence="1 2">IMCC26218</strain>
    </source>
</reference>
<accession>A0A3E1RE11</accession>